<evidence type="ECO:0000313" key="3">
    <source>
        <dbReference type="Proteomes" id="UP000799424"/>
    </source>
</evidence>
<evidence type="ECO:0000256" key="1">
    <source>
        <dbReference type="SAM" id="MobiDB-lite"/>
    </source>
</evidence>
<feature type="compositionally biased region" description="Low complexity" evidence="1">
    <location>
        <begin position="117"/>
        <end position="127"/>
    </location>
</feature>
<proteinExistence type="predicted"/>
<sequence length="278" mass="30884">MRDKMQVIKTAYVSRHYTQCAKYGERMLAEAHPVHLAYLNFYTALSHDTLAREATLKNRYKELSLAEKHYMAAIAALTPSDAPKSDAEEPSSPTSVTSGEDMIWKARRSSNAGSFDSTTSAASSATSFNPDTDMDFTPSKGRARYAFPTPPRDRSTSILKTADQPSTTTITSSYSRPQTPSEHHLASNTASFTAMLHTHLSNVQSLKDKTSVPSVRFAFPSPKPSPTSSRARCSQWLEEDGDAMELVRRERRARQWRPRFDPRGVMRLCGEALGELVG</sequence>
<keyword evidence="3" id="KW-1185">Reference proteome</keyword>
<gene>
    <name evidence="2" type="ORF">CC86DRAFT_390909</name>
</gene>
<dbReference type="AlphaFoldDB" id="A0A6A7AFB5"/>
<dbReference type="Proteomes" id="UP000799424">
    <property type="component" value="Unassembled WGS sequence"/>
</dbReference>
<protein>
    <submittedName>
        <fullName evidence="2">Uncharacterized protein</fullName>
    </submittedName>
</protein>
<dbReference type="OrthoDB" id="3641178at2759"/>
<name>A0A6A7AFB5_9PLEO</name>
<dbReference type="EMBL" id="MU006218">
    <property type="protein sequence ID" value="KAF2831275.1"/>
    <property type="molecule type" value="Genomic_DNA"/>
</dbReference>
<feature type="region of interest" description="Disordered" evidence="1">
    <location>
        <begin position="80"/>
        <end position="185"/>
    </location>
</feature>
<reference evidence="2" key="1">
    <citation type="journal article" date="2020" name="Stud. Mycol.">
        <title>101 Dothideomycetes genomes: a test case for predicting lifestyles and emergence of pathogens.</title>
        <authorList>
            <person name="Haridas S."/>
            <person name="Albert R."/>
            <person name="Binder M."/>
            <person name="Bloem J."/>
            <person name="Labutti K."/>
            <person name="Salamov A."/>
            <person name="Andreopoulos B."/>
            <person name="Baker S."/>
            <person name="Barry K."/>
            <person name="Bills G."/>
            <person name="Bluhm B."/>
            <person name="Cannon C."/>
            <person name="Castanera R."/>
            <person name="Culley D."/>
            <person name="Daum C."/>
            <person name="Ezra D."/>
            <person name="Gonzalez J."/>
            <person name="Henrissat B."/>
            <person name="Kuo A."/>
            <person name="Liang C."/>
            <person name="Lipzen A."/>
            <person name="Lutzoni F."/>
            <person name="Magnuson J."/>
            <person name="Mondo S."/>
            <person name="Nolan M."/>
            <person name="Ohm R."/>
            <person name="Pangilinan J."/>
            <person name="Park H.-J."/>
            <person name="Ramirez L."/>
            <person name="Alfaro M."/>
            <person name="Sun H."/>
            <person name="Tritt A."/>
            <person name="Yoshinaga Y."/>
            <person name="Zwiers L.-H."/>
            <person name="Turgeon B."/>
            <person name="Goodwin S."/>
            <person name="Spatafora J."/>
            <person name="Crous P."/>
            <person name="Grigoriev I."/>
        </authorList>
    </citation>
    <scope>NUCLEOTIDE SEQUENCE</scope>
    <source>
        <strain evidence="2">CBS 113818</strain>
    </source>
</reference>
<evidence type="ECO:0000313" key="2">
    <source>
        <dbReference type="EMBL" id="KAF2831275.1"/>
    </source>
</evidence>
<feature type="compositionally biased region" description="Polar residues" evidence="1">
    <location>
        <begin position="156"/>
        <end position="185"/>
    </location>
</feature>
<organism evidence="2 3">
    <name type="scientific">Ophiobolus disseminans</name>
    <dbReference type="NCBI Taxonomy" id="1469910"/>
    <lineage>
        <taxon>Eukaryota</taxon>
        <taxon>Fungi</taxon>
        <taxon>Dikarya</taxon>
        <taxon>Ascomycota</taxon>
        <taxon>Pezizomycotina</taxon>
        <taxon>Dothideomycetes</taxon>
        <taxon>Pleosporomycetidae</taxon>
        <taxon>Pleosporales</taxon>
        <taxon>Pleosporineae</taxon>
        <taxon>Phaeosphaeriaceae</taxon>
        <taxon>Ophiobolus</taxon>
    </lineage>
</organism>
<accession>A0A6A7AFB5</accession>